<dbReference type="EMBL" id="FWWY01000001">
    <property type="protein sequence ID" value="SMC02048.1"/>
    <property type="molecule type" value="Genomic_DNA"/>
</dbReference>
<organism evidence="1 2">
    <name type="scientific">Sulfobacillus thermosulfidooxidans (strain DSM 9293 / VKM B-1269 / AT-1)</name>
    <dbReference type="NCBI Taxonomy" id="929705"/>
    <lineage>
        <taxon>Bacteria</taxon>
        <taxon>Bacillati</taxon>
        <taxon>Bacillota</taxon>
        <taxon>Clostridia</taxon>
        <taxon>Eubacteriales</taxon>
        <taxon>Clostridiales Family XVII. Incertae Sedis</taxon>
        <taxon>Sulfobacillus</taxon>
    </lineage>
</organism>
<dbReference type="OrthoDB" id="3427887at2"/>
<dbReference type="RefSeq" id="WP_084660776.1">
    <property type="nucleotide sequence ID" value="NZ_FWWY01000001.1"/>
</dbReference>
<gene>
    <name evidence="1" type="ORF">SAMN00768000_0259</name>
</gene>
<protein>
    <submittedName>
        <fullName evidence="1">Uncharacterized protein</fullName>
    </submittedName>
</protein>
<keyword evidence="2" id="KW-1185">Reference proteome</keyword>
<sequence length="235" mass="26841">MSKTWTELVNQQRELRAQHIRQCTLAGGGQPVDDEMWPIIDRLWSLGIMTTGSCQGHPQADGSWSPSYVVVRGCRDGTVERWHEVVLGLLDVPAVAGIEHRITKLGWACHYSDCLGELTLETKWRHGLNDFMEVLDRVGTRILQRQGLTWEPWAGPALEVPPTIQVIPDFTTKYLAFRQRLSAEELMIFDLGLEFSSLAEVAPLIKRSIEQVRDTWHRLWNQFAPSAQNRESPER</sequence>
<dbReference type="Proteomes" id="UP000192660">
    <property type="component" value="Unassembled WGS sequence"/>
</dbReference>
<name>A0A1W1W6Z3_SULTA</name>
<dbReference type="AlphaFoldDB" id="A0A1W1W6Z3"/>
<evidence type="ECO:0000313" key="2">
    <source>
        <dbReference type="Proteomes" id="UP000192660"/>
    </source>
</evidence>
<reference evidence="2" key="1">
    <citation type="submission" date="2017-04" db="EMBL/GenBank/DDBJ databases">
        <authorList>
            <person name="Varghese N."/>
            <person name="Submissions S."/>
        </authorList>
    </citation>
    <scope>NUCLEOTIDE SEQUENCE [LARGE SCALE GENOMIC DNA]</scope>
    <source>
        <strain evidence="2">DSM 9293</strain>
    </source>
</reference>
<proteinExistence type="predicted"/>
<evidence type="ECO:0000313" key="1">
    <source>
        <dbReference type="EMBL" id="SMC02048.1"/>
    </source>
</evidence>
<accession>A0A1W1W6Z3</accession>